<evidence type="ECO:0000313" key="3">
    <source>
        <dbReference type="EMBL" id="MFO3666018.1"/>
    </source>
</evidence>
<accession>A0ABW9M9N8</accession>
<dbReference type="EMBL" id="JBGMEI010000011">
    <property type="protein sequence ID" value="MFO3666018.1"/>
    <property type="molecule type" value="Genomic_DNA"/>
</dbReference>
<sequence>MKNFKILGVSFALSFAILGSNPVFAASRVDLGVNTGNVAFREGTFNLSQDEANKNQVLSEIRAIRSRLWDENIFYTLEESNARGERLQDVAKANGYKDKNAYVNGISWSNDLEKIAIQRAYEQTLTGLSHKRPDGSSQKTTITKNGIYPGAEILASSTDPENPSKAFAQWSFEPSKRKNNKSEYQLLKEAK</sequence>
<dbReference type="Proteomes" id="UP001637996">
    <property type="component" value="Unassembled WGS sequence"/>
</dbReference>
<evidence type="ECO:0008006" key="5">
    <source>
        <dbReference type="Google" id="ProtNLM"/>
    </source>
</evidence>
<dbReference type="InterPro" id="IPR035940">
    <property type="entry name" value="CAP_sf"/>
</dbReference>
<dbReference type="RefSeq" id="WP_410031677.1">
    <property type="nucleotide sequence ID" value="NZ_JBGMEI010000011.1"/>
</dbReference>
<comment type="caution">
    <text evidence="3">The sequence shown here is derived from an EMBL/GenBank/DDBJ whole genome shotgun (WGS) entry which is preliminary data.</text>
</comment>
<dbReference type="Gene3D" id="3.40.33.10">
    <property type="entry name" value="CAP"/>
    <property type="match status" value="1"/>
</dbReference>
<feature type="signal peptide" evidence="2">
    <location>
        <begin position="1"/>
        <end position="25"/>
    </location>
</feature>
<keyword evidence="2" id="KW-0732">Signal</keyword>
<gene>
    <name evidence="3" type="ORF">ACCQ41_07150</name>
</gene>
<organism evidence="3 4">
    <name type="scientific">Anaerococcus martiniensis</name>
    <dbReference type="NCBI Taxonomy" id="3115615"/>
    <lineage>
        <taxon>Bacteria</taxon>
        <taxon>Bacillati</taxon>
        <taxon>Bacillota</taxon>
        <taxon>Tissierellia</taxon>
        <taxon>Tissierellales</taxon>
        <taxon>Peptoniphilaceae</taxon>
        <taxon>Anaerococcus</taxon>
    </lineage>
</organism>
<proteinExistence type="predicted"/>
<name>A0ABW9M9N8_9FIRM</name>
<evidence type="ECO:0000313" key="4">
    <source>
        <dbReference type="Proteomes" id="UP001637996"/>
    </source>
</evidence>
<keyword evidence="4" id="KW-1185">Reference proteome</keyword>
<feature type="chain" id="PRO_5045499651" description="SCP domain-containing protein" evidence="2">
    <location>
        <begin position="26"/>
        <end position="191"/>
    </location>
</feature>
<evidence type="ECO:0000256" key="2">
    <source>
        <dbReference type="SAM" id="SignalP"/>
    </source>
</evidence>
<feature type="region of interest" description="Disordered" evidence="1">
    <location>
        <begin position="153"/>
        <end position="191"/>
    </location>
</feature>
<evidence type="ECO:0000256" key="1">
    <source>
        <dbReference type="SAM" id="MobiDB-lite"/>
    </source>
</evidence>
<protein>
    <recommendedName>
        <fullName evidence="5">SCP domain-containing protein</fullName>
    </recommendedName>
</protein>
<reference evidence="3 4" key="1">
    <citation type="journal article" date="2025" name="Anaerobe">
        <title>Description of Anaerococcus kampingiae sp. nov., Anaerococcus groningensis sp. nov., Anaerococcus martiniensis sp. nov., and Anaerococcus cruorum sp. nov., isolated from human clinical specimens.</title>
        <authorList>
            <person name="Boiten K.E."/>
            <person name="Meijer J."/>
            <person name="van Wezel E.M."/>
            <person name="Veloo A.C.M."/>
        </authorList>
    </citation>
    <scope>NUCLEOTIDE SEQUENCE [LARGE SCALE GENOMIC DNA]</scope>
    <source>
        <strain evidence="3 4">ENR0831</strain>
    </source>
</reference>